<gene>
    <name evidence="3" type="ORF">Z520_11782</name>
</gene>
<reference evidence="3 4" key="1">
    <citation type="submission" date="2015-01" db="EMBL/GenBank/DDBJ databases">
        <title>The Genome Sequence of Fonsecaea multimorphosa CBS 102226.</title>
        <authorList>
            <consortium name="The Broad Institute Genomics Platform"/>
            <person name="Cuomo C."/>
            <person name="de Hoog S."/>
            <person name="Gorbushina A."/>
            <person name="Stielow B."/>
            <person name="Teixiera M."/>
            <person name="Abouelleil A."/>
            <person name="Chapman S.B."/>
            <person name="Priest M."/>
            <person name="Young S.K."/>
            <person name="Wortman J."/>
            <person name="Nusbaum C."/>
            <person name="Birren B."/>
        </authorList>
    </citation>
    <scope>NUCLEOTIDE SEQUENCE [LARGE SCALE GENOMIC DNA]</scope>
    <source>
        <strain evidence="3 4">CBS 102226</strain>
    </source>
</reference>
<dbReference type="RefSeq" id="XP_016626585.1">
    <property type="nucleotide sequence ID" value="XM_016782270.1"/>
</dbReference>
<protein>
    <recommendedName>
        <fullName evidence="2">Heterokaryon incompatibility domain-containing protein</fullName>
    </recommendedName>
</protein>
<proteinExistence type="predicted"/>
<keyword evidence="4" id="KW-1185">Reference proteome</keyword>
<evidence type="ECO:0000256" key="1">
    <source>
        <dbReference type="SAM" id="MobiDB-lite"/>
    </source>
</evidence>
<accession>A0A0D2JH05</accession>
<dbReference type="Pfam" id="PF06985">
    <property type="entry name" value="HET"/>
    <property type="match status" value="2"/>
</dbReference>
<feature type="domain" description="Heterokaryon incompatibility" evidence="2">
    <location>
        <begin position="306"/>
        <end position="387"/>
    </location>
</feature>
<evidence type="ECO:0000313" key="4">
    <source>
        <dbReference type="Proteomes" id="UP000053411"/>
    </source>
</evidence>
<dbReference type="InterPro" id="IPR010730">
    <property type="entry name" value="HET"/>
</dbReference>
<dbReference type="PANTHER" id="PTHR33112">
    <property type="entry name" value="DOMAIN PROTEIN, PUTATIVE-RELATED"/>
    <property type="match status" value="1"/>
</dbReference>
<feature type="region of interest" description="Disordered" evidence="1">
    <location>
        <begin position="720"/>
        <end position="740"/>
    </location>
</feature>
<dbReference type="EMBL" id="KN848104">
    <property type="protein sequence ID" value="KIX92462.1"/>
    <property type="molecule type" value="Genomic_DNA"/>
</dbReference>
<dbReference type="GeneID" id="27717528"/>
<evidence type="ECO:0000259" key="2">
    <source>
        <dbReference type="Pfam" id="PF06985"/>
    </source>
</evidence>
<sequence length="771" mass="87204">MSGWLWNKNSSQGLKPNGRSQLRCSRFIEIERAVRRARSRGEKDTEFMKLHSSYEELEQCARDKCRACTVVRQALLLSRITGEDVKKMERRDAPVYLRLSGGDSSGETRPRSQSTLQVRLGVLPESSVLVEIALTTNIKQSSPEKDPFVSAVPQIDSWLRVCREEHECTSLTQSGEHPRRLIEIVSATKVRLLDTSELPNNVKLKYVALSYCWGKGRSKGRTTPCNRDKRLVSFETWALPKTIRDALKLVRALGLKYLWVDQICITQKIQWDQKPIPQEHDDQRNGGGGDGYDDCRGVDCEACSSDAGEDWNAEASRMHVIYGNAVFTLCACSSTSSVDGLIWPRKAWTYSVVPFYFEGQWLVSHNMSLNEVRATAPLSKRAWTLQEERLSPRLLYYCGQRVYWSCVEKQDTEVAARSAGKPDAGSGDLRFEREDEFQQMSAAQVFIKSRFTGERVRLHQEWNDVVEAYCPREITKATDRFPAISGLAAQYLSTYVTQDNRIPRQEYLAGLWRETFPEDLAWSAKTAADPRKALLDIAPSWSWASLPVGAYVSTKQSFSRCEQNDFQLLGGPNLSMGPNGPAERKQDPRANILHACQEGAKKKRVSVRGRLRRIISPDSERIDWVEMTNSGRGGKNKYNLSRYLARHVHARNPTSGQMVIFEPTKQHIEGQLDYSLPPDDDGIDTPYSEERYVAPGLESDLFGLEIGLQTMLLLQWRPRAEDPREAEKGKGKTASGSASGTGVGVFRRVGICRNVRKHFFEGVEKVQLELE</sequence>
<feature type="domain" description="Heterokaryon incompatibility" evidence="2">
    <location>
        <begin position="206"/>
        <end position="272"/>
    </location>
</feature>
<dbReference type="PANTHER" id="PTHR33112:SF16">
    <property type="entry name" value="HETEROKARYON INCOMPATIBILITY DOMAIN-CONTAINING PROTEIN"/>
    <property type="match status" value="1"/>
</dbReference>
<name>A0A0D2JH05_9EURO</name>
<dbReference type="VEuPathDB" id="FungiDB:Z520_11782"/>
<dbReference type="AlphaFoldDB" id="A0A0D2JH05"/>
<evidence type="ECO:0000313" key="3">
    <source>
        <dbReference type="EMBL" id="KIX92462.1"/>
    </source>
</evidence>
<dbReference type="Proteomes" id="UP000053411">
    <property type="component" value="Unassembled WGS sequence"/>
</dbReference>
<organism evidence="3 4">
    <name type="scientific">Fonsecaea multimorphosa CBS 102226</name>
    <dbReference type="NCBI Taxonomy" id="1442371"/>
    <lineage>
        <taxon>Eukaryota</taxon>
        <taxon>Fungi</taxon>
        <taxon>Dikarya</taxon>
        <taxon>Ascomycota</taxon>
        <taxon>Pezizomycotina</taxon>
        <taxon>Eurotiomycetes</taxon>
        <taxon>Chaetothyriomycetidae</taxon>
        <taxon>Chaetothyriales</taxon>
        <taxon>Herpotrichiellaceae</taxon>
        <taxon>Fonsecaea</taxon>
    </lineage>
</organism>
<feature type="compositionally biased region" description="Basic and acidic residues" evidence="1">
    <location>
        <begin position="720"/>
        <end position="730"/>
    </location>
</feature>
<dbReference type="OrthoDB" id="3789824at2759"/>